<name>A0ABS7G2F2_9ACTN</name>
<feature type="signal peptide" evidence="1">
    <location>
        <begin position="1"/>
        <end position="27"/>
    </location>
</feature>
<reference evidence="2 3" key="1">
    <citation type="submission" date="2021-07" db="EMBL/GenBank/DDBJ databases">
        <title>Actinomadura sp. PM05-2 isolated from lichen.</title>
        <authorList>
            <person name="Somphong A."/>
            <person name="Phongsopitanun W."/>
            <person name="Tanasupawat S."/>
            <person name="Peongsungnone V."/>
        </authorList>
    </citation>
    <scope>NUCLEOTIDE SEQUENCE [LARGE SCALE GENOMIC DNA]</scope>
    <source>
        <strain evidence="2 3">PM05-2</strain>
    </source>
</reference>
<evidence type="ECO:0000313" key="3">
    <source>
        <dbReference type="Proteomes" id="UP000774570"/>
    </source>
</evidence>
<protein>
    <recommendedName>
        <fullName evidence="4">Lipoprotein</fullName>
    </recommendedName>
</protein>
<dbReference type="Proteomes" id="UP000774570">
    <property type="component" value="Unassembled WGS sequence"/>
</dbReference>
<sequence length="154" mass="15872">MSARVRVRRAGTAVVAAAVLAASGGCASSSRSDGDWRRKTAETAEAAASAVRTAEIGVRAAKGGKATGPYLSVLFNDADKDLNEVQSGYLSRQPPSVGADNLRARVSDLLDEAVDALDALRIAVRRGQIGKLAEIGKGLPALAGQLEAVQEDLT</sequence>
<gene>
    <name evidence="2" type="ORF">K1Y72_31120</name>
</gene>
<dbReference type="PROSITE" id="PS51257">
    <property type="entry name" value="PROKAR_LIPOPROTEIN"/>
    <property type="match status" value="1"/>
</dbReference>
<evidence type="ECO:0000313" key="2">
    <source>
        <dbReference type="EMBL" id="MBW8486857.1"/>
    </source>
</evidence>
<keyword evidence="3" id="KW-1185">Reference proteome</keyword>
<organism evidence="2 3">
    <name type="scientific">Actinomadura parmotrematis</name>
    <dbReference type="NCBI Taxonomy" id="2864039"/>
    <lineage>
        <taxon>Bacteria</taxon>
        <taxon>Bacillati</taxon>
        <taxon>Actinomycetota</taxon>
        <taxon>Actinomycetes</taxon>
        <taxon>Streptosporangiales</taxon>
        <taxon>Thermomonosporaceae</taxon>
        <taxon>Actinomadura</taxon>
    </lineage>
</organism>
<comment type="caution">
    <text evidence="2">The sequence shown here is derived from an EMBL/GenBank/DDBJ whole genome shotgun (WGS) entry which is preliminary data.</text>
</comment>
<proteinExistence type="predicted"/>
<dbReference type="RefSeq" id="WP_220170096.1">
    <property type="nucleotide sequence ID" value="NZ_JAIBOA010000027.1"/>
</dbReference>
<evidence type="ECO:0008006" key="4">
    <source>
        <dbReference type="Google" id="ProtNLM"/>
    </source>
</evidence>
<keyword evidence="1" id="KW-0732">Signal</keyword>
<evidence type="ECO:0000256" key="1">
    <source>
        <dbReference type="SAM" id="SignalP"/>
    </source>
</evidence>
<accession>A0ABS7G2F2</accession>
<dbReference type="EMBL" id="JAIBOA010000027">
    <property type="protein sequence ID" value="MBW8486857.1"/>
    <property type="molecule type" value="Genomic_DNA"/>
</dbReference>
<feature type="chain" id="PRO_5045089864" description="Lipoprotein" evidence="1">
    <location>
        <begin position="28"/>
        <end position="154"/>
    </location>
</feature>